<protein>
    <submittedName>
        <fullName evidence="2">Uncharacterized protein</fullName>
    </submittedName>
</protein>
<comment type="caution">
    <text evidence="2">The sequence shown here is derived from an EMBL/GenBank/DDBJ whole genome shotgun (WGS) entry which is preliminary data.</text>
</comment>
<evidence type="ECO:0000256" key="1">
    <source>
        <dbReference type="SAM" id="MobiDB-lite"/>
    </source>
</evidence>
<dbReference type="Proteomes" id="UP000886653">
    <property type="component" value="Unassembled WGS sequence"/>
</dbReference>
<name>A0A9P6T722_9BASI</name>
<evidence type="ECO:0000313" key="2">
    <source>
        <dbReference type="EMBL" id="KAG0140003.1"/>
    </source>
</evidence>
<accession>A0A9P6T722</accession>
<evidence type="ECO:0000313" key="3">
    <source>
        <dbReference type="Proteomes" id="UP000886653"/>
    </source>
</evidence>
<keyword evidence="3" id="KW-1185">Reference proteome</keyword>
<dbReference type="EMBL" id="MU167489">
    <property type="protein sequence ID" value="KAG0140003.1"/>
    <property type="molecule type" value="Genomic_DNA"/>
</dbReference>
<organism evidence="2 3">
    <name type="scientific">Cronartium quercuum f. sp. fusiforme G11</name>
    <dbReference type="NCBI Taxonomy" id="708437"/>
    <lineage>
        <taxon>Eukaryota</taxon>
        <taxon>Fungi</taxon>
        <taxon>Dikarya</taxon>
        <taxon>Basidiomycota</taxon>
        <taxon>Pucciniomycotina</taxon>
        <taxon>Pucciniomycetes</taxon>
        <taxon>Pucciniales</taxon>
        <taxon>Coleosporiaceae</taxon>
        <taxon>Cronartium</taxon>
    </lineage>
</organism>
<feature type="region of interest" description="Disordered" evidence="1">
    <location>
        <begin position="1"/>
        <end position="62"/>
    </location>
</feature>
<reference evidence="2" key="1">
    <citation type="submission" date="2013-11" db="EMBL/GenBank/DDBJ databases">
        <title>Genome sequence of the fusiform rust pathogen reveals effectors for host alternation and coevolution with pine.</title>
        <authorList>
            <consortium name="DOE Joint Genome Institute"/>
            <person name="Smith K."/>
            <person name="Pendleton A."/>
            <person name="Kubisiak T."/>
            <person name="Anderson C."/>
            <person name="Salamov A."/>
            <person name="Aerts A."/>
            <person name="Riley R."/>
            <person name="Clum A."/>
            <person name="Lindquist E."/>
            <person name="Ence D."/>
            <person name="Campbell M."/>
            <person name="Kronenberg Z."/>
            <person name="Feau N."/>
            <person name="Dhillon B."/>
            <person name="Hamelin R."/>
            <person name="Burleigh J."/>
            <person name="Smith J."/>
            <person name="Yandell M."/>
            <person name="Nelson C."/>
            <person name="Grigoriev I."/>
            <person name="Davis J."/>
        </authorList>
    </citation>
    <scope>NUCLEOTIDE SEQUENCE</scope>
    <source>
        <strain evidence="2">G11</strain>
    </source>
</reference>
<feature type="compositionally biased region" description="Polar residues" evidence="1">
    <location>
        <begin position="10"/>
        <end position="31"/>
    </location>
</feature>
<proteinExistence type="predicted"/>
<gene>
    <name evidence="2" type="ORF">CROQUDRAFT_100741</name>
</gene>
<sequence length="119" mass="11937">MALVKGHVQPSANSGPPTSPTEGFSVAQPTQGLGLDLNPTNMPIPEWSGGEGSGLEGGISSDQSGELFTAALGAIHGLTRTHHPSPSSSDSHAVLGGSLTTSFKSAVWSVVPNSMIACS</sequence>
<dbReference type="AlphaFoldDB" id="A0A9P6T722"/>